<dbReference type="PANTHER" id="PTHR30456">
    <property type="entry name" value="PYRIDOXINE 5'-PHOSPHATE SYNTHASE"/>
    <property type="match status" value="1"/>
</dbReference>
<dbReference type="GO" id="GO:0008615">
    <property type="term" value="P:pyridoxine biosynthetic process"/>
    <property type="evidence" value="ECO:0007669"/>
    <property type="project" value="UniProtKB-UniRule"/>
</dbReference>
<dbReference type="EMBL" id="JACHID010000009">
    <property type="protein sequence ID" value="MBB5022303.1"/>
    <property type="molecule type" value="Genomic_DNA"/>
</dbReference>
<feature type="active site" description="Proton acceptor" evidence="4">
    <location>
        <position position="43"/>
    </location>
</feature>
<comment type="function">
    <text evidence="4">Catalyzes the complicated ring closure reaction between the two acyclic compounds 1-deoxy-D-xylulose-5-phosphate (DXP) and 3-amino-2-oxopropyl phosphate (1-amino-acetone-3-phosphate or AAP) to form pyridoxine 5'-phosphate (PNP) and inorganic phosphate.</text>
</comment>
<dbReference type="GO" id="GO:0005829">
    <property type="term" value="C:cytosol"/>
    <property type="evidence" value="ECO:0007669"/>
    <property type="project" value="TreeGrafter"/>
</dbReference>
<feature type="site" description="Transition state stabilizer" evidence="4">
    <location>
        <position position="151"/>
    </location>
</feature>
<protein>
    <recommendedName>
        <fullName evidence="4 5">Pyridoxine 5'-phosphate synthase</fullName>
        <shortName evidence="4">PNP synthase</shortName>
        <ecNumber evidence="4 5">2.6.99.2</ecNumber>
    </recommendedName>
</protein>
<dbReference type="Gene3D" id="3.20.20.70">
    <property type="entry name" value="Aldolase class I"/>
    <property type="match status" value="1"/>
</dbReference>
<dbReference type="UniPathway" id="UPA00244">
    <property type="reaction ID" value="UER00313"/>
</dbReference>
<dbReference type="NCBIfam" id="TIGR00559">
    <property type="entry name" value="pdxJ"/>
    <property type="match status" value="1"/>
</dbReference>
<dbReference type="PANTHER" id="PTHR30456:SF0">
    <property type="entry name" value="PYRIDOXINE 5'-PHOSPHATE SYNTHASE"/>
    <property type="match status" value="1"/>
</dbReference>
<dbReference type="AlphaFoldDB" id="A0A7W7Y563"/>
<feature type="binding site" evidence="4">
    <location>
        <position position="18"/>
    </location>
    <ligand>
        <name>3-amino-2-oxopropyl phosphate</name>
        <dbReference type="ChEBI" id="CHEBI:57279"/>
    </ligand>
</feature>
<evidence type="ECO:0000256" key="3">
    <source>
        <dbReference type="ARBA" id="ARBA00023096"/>
    </source>
</evidence>
<dbReference type="EC" id="2.6.99.2" evidence="4 5"/>
<comment type="catalytic activity">
    <reaction evidence="4">
        <text>3-amino-2-oxopropyl phosphate + 1-deoxy-D-xylulose 5-phosphate = pyridoxine 5'-phosphate + phosphate + 2 H2O + H(+)</text>
        <dbReference type="Rhea" id="RHEA:15265"/>
        <dbReference type="ChEBI" id="CHEBI:15377"/>
        <dbReference type="ChEBI" id="CHEBI:15378"/>
        <dbReference type="ChEBI" id="CHEBI:43474"/>
        <dbReference type="ChEBI" id="CHEBI:57279"/>
        <dbReference type="ChEBI" id="CHEBI:57792"/>
        <dbReference type="ChEBI" id="CHEBI:58589"/>
        <dbReference type="EC" id="2.6.99.2"/>
    </reaction>
</comment>
<dbReference type="Pfam" id="PF03740">
    <property type="entry name" value="PdxJ"/>
    <property type="match status" value="1"/>
</dbReference>
<feature type="active site" description="Proton acceptor" evidence="4">
    <location>
        <position position="70"/>
    </location>
</feature>
<sequence length="246" mass="26626">MVKLGINVDHVATVRQARMGHDPEVVAAACLAELGGADSITIHLREDRRHIQDRDVHLIAATISTSLNLEMACTDEMVAIATEVRPRQVTLVPEKRAELTTEGGLDVLAQSQELERATARLRDAGIVVSYFVDADDRQIQASRVCGAQAVEIHTGHYADAGSDAEFRHELQRIVQASALALDQGLQLNAGHGLNYANVAPIAAIDGMNELNIGHSIVSRAIFVGMEAAVRQMRQCVDRAVLGKQRT</sequence>
<comment type="subcellular location">
    <subcellularLocation>
        <location evidence="4">Cytoplasm</location>
    </subcellularLocation>
</comment>
<evidence type="ECO:0000256" key="2">
    <source>
        <dbReference type="ARBA" id="ARBA00022679"/>
    </source>
</evidence>
<dbReference type="Proteomes" id="UP000528322">
    <property type="component" value="Unassembled WGS sequence"/>
</dbReference>
<dbReference type="RefSeq" id="WP_183732568.1">
    <property type="nucleotide sequence ID" value="NZ_JACHID010000009.1"/>
</dbReference>
<keyword evidence="7" id="KW-1185">Reference proteome</keyword>
<accession>A0A7W7Y563</accession>
<evidence type="ECO:0000256" key="5">
    <source>
        <dbReference type="NCBIfam" id="TIGR00559"/>
    </source>
</evidence>
<feature type="binding site" evidence="4">
    <location>
        <position position="45"/>
    </location>
    <ligand>
        <name>1-deoxy-D-xylulose 5-phosphate</name>
        <dbReference type="ChEBI" id="CHEBI:57792"/>
    </ligand>
</feature>
<comment type="caution">
    <text evidence="6">The sequence shown here is derived from an EMBL/GenBank/DDBJ whole genome shotgun (WGS) entry which is preliminary data.</text>
</comment>
<dbReference type="CDD" id="cd00003">
    <property type="entry name" value="PNPsynthase"/>
    <property type="match status" value="1"/>
</dbReference>
<dbReference type="GO" id="GO:0033856">
    <property type="term" value="F:pyridoxine 5'-phosphate synthase activity"/>
    <property type="evidence" value="ECO:0007669"/>
    <property type="project" value="UniProtKB-UniRule"/>
</dbReference>
<comment type="similarity">
    <text evidence="4">Belongs to the PNP synthase family.</text>
</comment>
<dbReference type="InterPro" id="IPR013785">
    <property type="entry name" value="Aldolase_TIM"/>
</dbReference>
<evidence type="ECO:0000256" key="1">
    <source>
        <dbReference type="ARBA" id="ARBA00022490"/>
    </source>
</evidence>
<feature type="binding site" evidence="4">
    <location>
        <begin position="9"/>
        <end position="10"/>
    </location>
    <ligand>
        <name>1-deoxy-D-xylulose 5-phosphate</name>
        <dbReference type="ChEBI" id="CHEBI:57792"/>
    </ligand>
</feature>
<reference evidence="6 7" key="1">
    <citation type="submission" date="2020-08" db="EMBL/GenBank/DDBJ databases">
        <title>Genomic Encyclopedia of Type Strains, Phase IV (KMG-IV): sequencing the most valuable type-strain genomes for metagenomic binning, comparative biology and taxonomic classification.</title>
        <authorList>
            <person name="Goeker M."/>
        </authorList>
    </citation>
    <scope>NUCLEOTIDE SEQUENCE [LARGE SCALE GENOMIC DNA]</scope>
    <source>
        <strain evidence="6 7">DSM 22071</strain>
    </source>
</reference>
<evidence type="ECO:0000256" key="4">
    <source>
        <dbReference type="HAMAP-Rule" id="MF_00279"/>
    </source>
</evidence>
<feature type="binding site" evidence="4">
    <location>
        <position position="192"/>
    </location>
    <ligand>
        <name>3-amino-2-oxopropyl phosphate</name>
        <dbReference type="ChEBI" id="CHEBI:57279"/>
    </ligand>
</feature>
<dbReference type="HAMAP" id="MF_00279">
    <property type="entry name" value="PdxJ"/>
    <property type="match status" value="1"/>
</dbReference>
<evidence type="ECO:0000313" key="7">
    <source>
        <dbReference type="Proteomes" id="UP000528322"/>
    </source>
</evidence>
<feature type="binding site" evidence="4">
    <location>
        <position position="100"/>
    </location>
    <ligand>
        <name>1-deoxy-D-xylulose 5-phosphate</name>
        <dbReference type="ChEBI" id="CHEBI:57792"/>
    </ligand>
</feature>
<comment type="pathway">
    <text evidence="4">Cofactor biosynthesis; pyridoxine 5'-phosphate biosynthesis; pyridoxine 5'-phosphate from D-erythrose 4-phosphate: step 5/5.</text>
</comment>
<feature type="binding site" evidence="4">
    <location>
        <begin position="213"/>
        <end position="214"/>
    </location>
    <ligand>
        <name>3-amino-2-oxopropyl phosphate</name>
        <dbReference type="ChEBI" id="CHEBI:57279"/>
    </ligand>
</feature>
<dbReference type="InterPro" id="IPR004569">
    <property type="entry name" value="PyrdxlP_synth_PdxJ"/>
</dbReference>
<keyword evidence="3 4" id="KW-0664">Pyridoxine biosynthesis</keyword>
<keyword evidence="1 4" id="KW-0963">Cytoplasm</keyword>
<name>A0A7W7Y563_9BACT</name>
<gene>
    <name evidence="4" type="primary">pdxJ</name>
    <name evidence="6" type="ORF">HNR37_001635</name>
</gene>
<evidence type="ECO:0000313" key="6">
    <source>
        <dbReference type="EMBL" id="MBB5022303.1"/>
    </source>
</evidence>
<organism evidence="6 7">
    <name type="scientific">Desulfurispira natronophila</name>
    <dbReference type="NCBI Taxonomy" id="682562"/>
    <lineage>
        <taxon>Bacteria</taxon>
        <taxon>Pseudomonadati</taxon>
        <taxon>Chrysiogenota</taxon>
        <taxon>Chrysiogenia</taxon>
        <taxon>Chrysiogenales</taxon>
        <taxon>Chrysiogenaceae</taxon>
        <taxon>Desulfurispira</taxon>
    </lineage>
</organism>
<keyword evidence="2 4" id="KW-0808">Transferase</keyword>
<dbReference type="SUPFAM" id="SSF63892">
    <property type="entry name" value="Pyridoxine 5'-phosphate synthase"/>
    <property type="match status" value="1"/>
</dbReference>
<dbReference type="InterPro" id="IPR036130">
    <property type="entry name" value="Pyridoxine-5'_phos_synth"/>
</dbReference>
<feature type="active site" description="Proton donor" evidence="4">
    <location>
        <position position="191"/>
    </location>
</feature>
<dbReference type="NCBIfam" id="NF003627">
    <property type="entry name" value="PRK05265.1-5"/>
    <property type="match status" value="1"/>
</dbReference>
<feature type="binding site" evidence="4">
    <location>
        <position position="50"/>
    </location>
    <ligand>
        <name>1-deoxy-D-xylulose 5-phosphate</name>
        <dbReference type="ChEBI" id="CHEBI:57792"/>
    </ligand>
</feature>
<proteinExistence type="inferred from homology"/>
<dbReference type="NCBIfam" id="NF003625">
    <property type="entry name" value="PRK05265.1-3"/>
    <property type="match status" value="1"/>
</dbReference>
<feature type="binding site" evidence="4">
    <location>
        <position position="7"/>
    </location>
    <ligand>
        <name>3-amino-2-oxopropyl phosphate</name>
        <dbReference type="ChEBI" id="CHEBI:57279"/>
    </ligand>
</feature>
<comment type="subunit">
    <text evidence="4">Homooctamer; tetramer of dimers.</text>
</comment>